<dbReference type="RefSeq" id="XP_003885668.1">
    <property type="nucleotide sequence ID" value="XM_003885619.1"/>
</dbReference>
<sequence length="1208" mass="129030">MASPPLPKACVARSGAGVADRTPPPLPVSSVHAVGSPSSHASRLPSPVVSPSPSSSPSPAAWSSGPLPPSPSLARRTVSLSSSTLRLSRSASSSSLPPLPGTARPLSAAARRSLKGEEAHPFPAAPGVPQPEEPEPSHALPPEQERETRASDTPKEALDGSPLKHQQERGRGPESVVAGASREHHPRGEPKAHQAKAVVSGVLVCARDMASPRSAARSGPGERGIQGAKANEKTRSFSGLSASLPLNEEVKLQFLKLTEGYTPASSNALVASTQRAESRPRLPDVSSAQPLESPLTPSPFCAAKLNEEEDDRKSTRVPSPSRSERMSSVSSATENDEEKERSYRAAFSPDLGHEPSLSLGRAHQPNPTRDPSPVHPARSLSLSSKLPVIVPGSPDRTAARIDDEKALTSTPAIPSASSPSFSSSSLSSSCAAFSCSSPSLYRSESGNLPSAWAAEASPSLRALPEPADEREDELSQSIYGSMERVLSSPRPLSPSVLSRHESPPMRRGERLPGRYPAYAAGPSTASSFVGLARTGQSLQTRLLLNLHKRREDEEEEMFQLTERHEREASALRQQVSELKKALRDQQTQEESRLAFLRERERLLASALQEKERALERERVKGEEKATLEAKLRDAEQRLDEKDWVTKLERRNLEAVWRRKLLAEREAFQSEFEKMLKAKEELENSKKRLANQVKTLRACVGWVPTPVEERTREKAREQGDRDEPETEALQRSEAGQEAEKNGPALEKRSATAQLESVGSSAHLEGGDENEAPKEKNQEARGAESGAEDPEVVPSPTDNISAVSRSLRVTSNGEEGDSAGQGKREEKGEALENVEVGRQEEPLAKGSGPDRNPFRLDSPNGSLQVDPAWTQAPGASSPSLDQSTNSPLPAESSLCGSETERDKTPGLTGCDAPARLTQLGSEKATGGVQSEESGAERGFLSRRGAVLGGRGRGGRAQGEVHAHGLLRPTMSLADEVFLAELAAAEAERGKAEERQAGEARANAPVAASRCSEAERPFTAGAAENADEKALGLAPTDCESDSLCERWGGLPTSGDDKERSFEPPFPLVVPASGAGLPALASPPGQFLDLEKQPVPEGKAQPEEGAARSCIAGNSPEASALPDKRESALSCPSRMRSLTSLARLPLSWMCPRRRSTLGDVAVNPSVRRASPSKAASGSVAKPFEDEDEATETTCLVPSRQETVALKHVEDWV</sequence>
<feature type="region of interest" description="Disordered" evidence="2">
    <location>
        <begin position="706"/>
        <end position="955"/>
    </location>
</feature>
<dbReference type="EMBL" id="LN714487">
    <property type="protein sequence ID" value="CEL70382.1"/>
    <property type="molecule type" value="Genomic_DNA"/>
</dbReference>
<dbReference type="OrthoDB" id="334036at2759"/>
<feature type="compositionally biased region" description="Basic and acidic residues" evidence="2">
    <location>
        <begin position="736"/>
        <end position="748"/>
    </location>
</feature>
<feature type="region of interest" description="Disordered" evidence="2">
    <location>
        <begin position="1157"/>
        <end position="1188"/>
    </location>
</feature>
<evidence type="ECO:0000313" key="3">
    <source>
        <dbReference type="EMBL" id="CBZ55640.1"/>
    </source>
</evidence>
<accession>F0VPJ4</accession>
<feature type="coiled-coil region" evidence="1">
    <location>
        <begin position="543"/>
        <end position="698"/>
    </location>
</feature>
<feature type="region of interest" description="Disordered" evidence="2">
    <location>
        <begin position="210"/>
        <end position="243"/>
    </location>
</feature>
<keyword evidence="5" id="KW-1185">Reference proteome</keyword>
<protein>
    <submittedName>
        <fullName evidence="3">Uncharacterized protein</fullName>
    </submittedName>
</protein>
<proteinExistence type="predicted"/>
<dbReference type="OMA" id="LTHFGWA"/>
<feature type="region of interest" description="Disordered" evidence="2">
    <location>
        <begin position="1039"/>
        <end position="1125"/>
    </location>
</feature>
<feature type="compositionally biased region" description="Basic and acidic residues" evidence="2">
    <location>
        <begin position="181"/>
        <end position="192"/>
    </location>
</feature>
<feature type="region of interest" description="Disordered" evidence="2">
    <location>
        <begin position="1"/>
        <end position="196"/>
    </location>
</feature>
<feature type="compositionally biased region" description="Basic and acidic residues" evidence="2">
    <location>
        <begin position="986"/>
        <end position="995"/>
    </location>
</feature>
<dbReference type="AlphaFoldDB" id="F0VPJ4"/>
<reference evidence="3" key="2">
    <citation type="submission" date="2011-03" db="EMBL/GenBank/DDBJ databases">
        <title>Comparative genomics and transcriptomics of Neospora caninum and Toxoplasma gondii.</title>
        <authorList>
            <person name="Reid A.J."/>
            <person name="Sohal A."/>
            <person name="Harris D."/>
            <person name="Quail M."/>
            <person name="Sanders M."/>
            <person name="Berriman M."/>
            <person name="Wastling J.M."/>
            <person name="Pain A."/>
        </authorList>
    </citation>
    <scope>NUCLEOTIDE SEQUENCE</scope>
    <source>
        <strain evidence="3">Liverpool</strain>
    </source>
</reference>
<evidence type="ECO:0000313" key="4">
    <source>
        <dbReference type="EMBL" id="CEL70382.1"/>
    </source>
</evidence>
<feature type="compositionally biased region" description="Basic and acidic residues" evidence="2">
    <location>
        <begin position="706"/>
        <end position="720"/>
    </location>
</feature>
<evidence type="ECO:0000313" key="5">
    <source>
        <dbReference type="Proteomes" id="UP000007494"/>
    </source>
</evidence>
<feature type="region of interest" description="Disordered" evidence="2">
    <location>
        <begin position="986"/>
        <end position="1010"/>
    </location>
</feature>
<feature type="compositionally biased region" description="Basic and acidic residues" evidence="2">
    <location>
        <begin position="143"/>
        <end position="158"/>
    </location>
</feature>
<feature type="compositionally biased region" description="Basic and acidic residues" evidence="2">
    <location>
        <begin position="397"/>
        <end position="406"/>
    </location>
</feature>
<dbReference type="EMBL" id="FR823393">
    <property type="protein sequence ID" value="CBZ55640.1"/>
    <property type="molecule type" value="Genomic_DNA"/>
</dbReference>
<evidence type="ECO:0000256" key="2">
    <source>
        <dbReference type="SAM" id="MobiDB-lite"/>
    </source>
</evidence>
<feature type="region of interest" description="Disordered" evidence="2">
    <location>
        <begin position="263"/>
        <end position="434"/>
    </location>
</feature>
<name>F0VPJ4_NEOCL</name>
<feature type="compositionally biased region" description="Basic and acidic residues" evidence="2">
    <location>
        <begin position="769"/>
        <end position="780"/>
    </location>
</feature>
<dbReference type="VEuPathDB" id="ToxoDB:NCLIV_060650"/>
<reference evidence="5" key="3">
    <citation type="journal article" date="2012" name="PLoS Pathog.">
        <title>Comparative genomics of the apicomplexan parasites Toxoplasma gondii and Neospora caninum: Coccidia differing in host range and transmission strategy.</title>
        <authorList>
            <person name="Reid A.J."/>
            <person name="Vermont S.J."/>
            <person name="Cotton J.A."/>
            <person name="Harris D."/>
            <person name="Hill-Cawthorne G.A."/>
            <person name="Konen-Waisman S."/>
            <person name="Latham S.M."/>
            <person name="Mourier T."/>
            <person name="Norton R."/>
            <person name="Quail M.A."/>
            <person name="Sanders M."/>
            <person name="Shanmugam D."/>
            <person name="Sohal A."/>
            <person name="Wasmuth J.D."/>
            <person name="Brunk B."/>
            <person name="Grigg M.E."/>
            <person name="Howard J.C."/>
            <person name="Parkinson J."/>
            <person name="Roos D.S."/>
            <person name="Trees A.J."/>
            <person name="Berriman M."/>
            <person name="Pain A."/>
            <person name="Wastling J.M."/>
        </authorList>
    </citation>
    <scope>NUCLEOTIDE SEQUENCE [LARGE SCALE GENOMIC DNA]</scope>
    <source>
        <strain evidence="5">Liverpool</strain>
    </source>
</reference>
<feature type="compositionally biased region" description="Low complexity" evidence="2">
    <location>
        <begin position="484"/>
        <end position="497"/>
    </location>
</feature>
<dbReference type="InParanoid" id="F0VPJ4"/>
<keyword evidence="1" id="KW-0175">Coiled coil</keyword>
<feature type="region of interest" description="Disordered" evidence="2">
    <location>
        <begin position="482"/>
        <end position="512"/>
    </location>
</feature>
<gene>
    <name evidence="4" type="ORF">BN1204_060650</name>
    <name evidence="3" type="ORF">NCLIV_060650</name>
</gene>
<dbReference type="GeneID" id="13441071"/>
<reference evidence="4" key="4">
    <citation type="journal article" date="2015" name="PLoS ONE">
        <title>Comprehensive Evaluation of Toxoplasma gondii VEG and Neospora caninum LIV Genomes with Tachyzoite Stage Transcriptome and Proteome Defines Novel Transcript Features.</title>
        <authorList>
            <person name="Ramaprasad A."/>
            <person name="Mourier T."/>
            <person name="Naeem R."/>
            <person name="Malas T.B."/>
            <person name="Moussa E."/>
            <person name="Panigrahi A."/>
            <person name="Vermont S.J."/>
            <person name="Otto T.D."/>
            <person name="Wastling J."/>
            <person name="Pain A."/>
        </authorList>
    </citation>
    <scope>NUCLEOTIDE SEQUENCE</scope>
    <source>
        <strain evidence="4">Liverpool</strain>
    </source>
</reference>
<feature type="compositionally biased region" description="Low complexity" evidence="2">
    <location>
        <begin position="72"/>
        <end position="96"/>
    </location>
</feature>
<feature type="compositionally biased region" description="Low complexity" evidence="2">
    <location>
        <begin position="316"/>
        <end position="331"/>
    </location>
</feature>
<feature type="compositionally biased region" description="Polar residues" evidence="2">
    <location>
        <begin position="263"/>
        <end position="275"/>
    </location>
</feature>
<dbReference type="Proteomes" id="UP000007494">
    <property type="component" value="Chromosome XII"/>
</dbReference>
<feature type="compositionally biased region" description="Low complexity" evidence="2">
    <location>
        <begin position="407"/>
        <end position="434"/>
    </location>
</feature>
<organism evidence="3 5">
    <name type="scientific">Neospora caninum (strain Liverpool)</name>
    <dbReference type="NCBI Taxonomy" id="572307"/>
    <lineage>
        <taxon>Eukaryota</taxon>
        <taxon>Sar</taxon>
        <taxon>Alveolata</taxon>
        <taxon>Apicomplexa</taxon>
        <taxon>Conoidasida</taxon>
        <taxon>Coccidia</taxon>
        <taxon>Eucoccidiorida</taxon>
        <taxon>Eimeriorina</taxon>
        <taxon>Sarcocystidae</taxon>
        <taxon>Neospora</taxon>
    </lineage>
</organism>
<feature type="compositionally biased region" description="Gly residues" evidence="2">
    <location>
        <begin position="944"/>
        <end position="954"/>
    </location>
</feature>
<evidence type="ECO:0000256" key="1">
    <source>
        <dbReference type="SAM" id="Coils"/>
    </source>
</evidence>
<dbReference type="eggNOG" id="ENOG502QYNY">
    <property type="taxonomic scope" value="Eukaryota"/>
</dbReference>
<feature type="compositionally biased region" description="Polar residues" evidence="2">
    <location>
        <begin position="749"/>
        <end position="758"/>
    </location>
</feature>
<reference evidence="3" key="1">
    <citation type="submission" date="2011-02" db="EMBL/GenBank/DDBJ databases">
        <authorList>
            <person name="Aslett M."/>
        </authorList>
    </citation>
    <scope>NUCLEOTIDE SEQUENCE</scope>
    <source>
        <strain evidence="3">Liverpool</strain>
    </source>
</reference>
<feature type="compositionally biased region" description="Basic and acidic residues" evidence="2">
    <location>
        <begin position="1085"/>
        <end position="1102"/>
    </location>
</feature>
<feature type="compositionally biased region" description="Polar residues" evidence="2">
    <location>
        <begin position="871"/>
        <end position="885"/>
    </location>
</feature>
<feature type="compositionally biased region" description="Polar residues" evidence="2">
    <location>
        <begin position="794"/>
        <end position="811"/>
    </location>
</feature>
<feature type="compositionally biased region" description="Basic and acidic residues" evidence="2">
    <location>
        <begin position="820"/>
        <end position="841"/>
    </location>
</feature>
<feature type="compositionally biased region" description="Basic and acidic residues" evidence="2">
    <location>
        <begin position="498"/>
        <end position="512"/>
    </location>
</feature>